<protein>
    <recommendedName>
        <fullName evidence="3">DUF2971 domain-containing protein</fullName>
    </recommendedName>
</protein>
<dbReference type="RefSeq" id="WP_216770716.1">
    <property type="nucleotide sequence ID" value="NZ_JAGWDT010000060.1"/>
</dbReference>
<name>A0AAW8WHK5_LACPE</name>
<organism evidence="1 2">
    <name type="scientific">Lactiplantibacillus pentosus</name>
    <name type="common">Lactobacillus pentosus</name>
    <dbReference type="NCBI Taxonomy" id="1589"/>
    <lineage>
        <taxon>Bacteria</taxon>
        <taxon>Bacillati</taxon>
        <taxon>Bacillota</taxon>
        <taxon>Bacilli</taxon>
        <taxon>Lactobacillales</taxon>
        <taxon>Lactobacillaceae</taxon>
        <taxon>Lactiplantibacillus</taxon>
    </lineage>
</organism>
<dbReference type="Proteomes" id="UP001263852">
    <property type="component" value="Unassembled WGS sequence"/>
</dbReference>
<evidence type="ECO:0000313" key="1">
    <source>
        <dbReference type="EMBL" id="MDT7040705.1"/>
    </source>
</evidence>
<dbReference type="EMBL" id="JAVLAO010000012">
    <property type="protein sequence ID" value="MDT7040705.1"/>
    <property type="molecule type" value="Genomic_DNA"/>
</dbReference>
<reference evidence="1" key="1">
    <citation type="submission" date="2023-08" db="EMBL/GenBank/DDBJ databases">
        <authorList>
            <person name="Page C.A."/>
            <person name="Perez-Diaz I.M."/>
        </authorList>
    </citation>
    <scope>NUCLEOTIDE SEQUENCE</scope>
    <source>
        <strain evidence="1">1.8.9</strain>
    </source>
</reference>
<evidence type="ECO:0000313" key="2">
    <source>
        <dbReference type="Proteomes" id="UP001263852"/>
    </source>
</evidence>
<evidence type="ECO:0008006" key="3">
    <source>
        <dbReference type="Google" id="ProtNLM"/>
    </source>
</evidence>
<proteinExistence type="predicted"/>
<comment type="caution">
    <text evidence="1">The sequence shown here is derived from an EMBL/GenBank/DDBJ whole genome shotgun (WGS) entry which is preliminary data.</text>
</comment>
<accession>A0AAW8WHK5</accession>
<sequence length="324" mass="37897">MLEKLNKILESSKIPEATRKMIDNLDEDGKTALNDLYDENSDFYRHAKPDLIAHRFYPDEKGVTDLYHYTTVDSLKKIVFSKTFYFGSIHSMNDKKEVDYTYELGKKELENLGANSTEINKFFASRKKLPLDQYIWSFSANKNSMALQNYGEIALSFNRQKIQENLSKRFSIGANSFSDFHVGNGFVFPLKVEYNKENQLEYINPVAREWLYAYRNLNKDPDDMFEIMKDSMGALFLFSLCFKNPCLYQEEEIRFVVLKINDNNDINPEKVINNKPFISCDFNPELLRSIVLSHKAYTRENSIRKILDQSGFSTTKIEHTQLPY</sequence>
<gene>
    <name evidence="1" type="ORF">RI555_17565</name>
</gene>
<dbReference type="AlphaFoldDB" id="A0AAW8WHK5"/>